<reference evidence="6" key="1">
    <citation type="submission" date="2020-02" db="EMBL/GenBank/DDBJ databases">
        <authorList>
            <person name="Meier V. D."/>
        </authorList>
    </citation>
    <scope>NUCLEOTIDE SEQUENCE</scope>
    <source>
        <strain evidence="6">AVDCRST_MAG18</strain>
    </source>
</reference>
<protein>
    <recommendedName>
        <fullName evidence="7">Cytoplasmic membrane protein FsxA</fullName>
    </recommendedName>
</protein>
<sequence length="160" mass="17811">MTLRADTDANGGKGRAVLRALVSLGFLVAAIPHFTATETEASLIPSFFPWRRELVLLTGVAEIAGAVGLLIPRTRRVAAYGLVALLIAVFPANINHAVQNLQPGGFLNSRAYQWGRLPFQALFIWATFLCAAPRRGVIRLTTERTERTEKDERERERRER</sequence>
<feature type="transmembrane region" description="Helical" evidence="5">
    <location>
        <begin position="78"/>
        <end position="94"/>
    </location>
</feature>
<evidence type="ECO:0000256" key="5">
    <source>
        <dbReference type="SAM" id="Phobius"/>
    </source>
</evidence>
<feature type="transmembrane region" description="Helical" evidence="5">
    <location>
        <begin position="114"/>
        <end position="132"/>
    </location>
</feature>
<comment type="subcellular location">
    <subcellularLocation>
        <location evidence="1">Membrane</location>
        <topology evidence="1">Multi-pass membrane protein</topology>
    </subcellularLocation>
</comment>
<evidence type="ECO:0008006" key="7">
    <source>
        <dbReference type="Google" id="ProtNLM"/>
    </source>
</evidence>
<feature type="transmembrane region" description="Helical" evidence="5">
    <location>
        <begin position="54"/>
        <end position="71"/>
    </location>
</feature>
<keyword evidence="2 5" id="KW-0812">Transmembrane</keyword>
<evidence type="ECO:0000313" key="6">
    <source>
        <dbReference type="EMBL" id="CAA9560919.1"/>
    </source>
</evidence>
<keyword evidence="3 5" id="KW-1133">Transmembrane helix</keyword>
<keyword evidence="4 5" id="KW-0472">Membrane</keyword>
<dbReference type="AlphaFoldDB" id="A0A6J4UU45"/>
<evidence type="ECO:0000256" key="3">
    <source>
        <dbReference type="ARBA" id="ARBA00022989"/>
    </source>
</evidence>
<dbReference type="InterPro" id="IPR032808">
    <property type="entry name" value="DoxX"/>
</dbReference>
<evidence type="ECO:0000256" key="4">
    <source>
        <dbReference type="ARBA" id="ARBA00023136"/>
    </source>
</evidence>
<dbReference type="GO" id="GO:0016020">
    <property type="term" value="C:membrane"/>
    <property type="evidence" value="ECO:0007669"/>
    <property type="project" value="UniProtKB-SubCell"/>
</dbReference>
<name>A0A6J4UU45_9BACT</name>
<feature type="transmembrane region" description="Helical" evidence="5">
    <location>
        <begin position="16"/>
        <end position="34"/>
    </location>
</feature>
<dbReference type="PANTHER" id="PTHR36974:SF1">
    <property type="entry name" value="DOXX FAMILY MEMBRANE PROTEIN"/>
    <property type="match status" value="1"/>
</dbReference>
<dbReference type="PANTHER" id="PTHR36974">
    <property type="entry name" value="MEMBRANE PROTEIN-RELATED"/>
    <property type="match status" value="1"/>
</dbReference>
<gene>
    <name evidence="6" type="ORF">AVDCRST_MAG18-1068</name>
</gene>
<proteinExistence type="predicted"/>
<evidence type="ECO:0000256" key="1">
    <source>
        <dbReference type="ARBA" id="ARBA00004141"/>
    </source>
</evidence>
<dbReference type="EMBL" id="CADCWN010000076">
    <property type="protein sequence ID" value="CAA9560919.1"/>
    <property type="molecule type" value="Genomic_DNA"/>
</dbReference>
<evidence type="ECO:0000256" key="2">
    <source>
        <dbReference type="ARBA" id="ARBA00022692"/>
    </source>
</evidence>
<organism evidence="6">
    <name type="scientific">uncultured Thermomicrobiales bacterium</name>
    <dbReference type="NCBI Taxonomy" id="1645740"/>
    <lineage>
        <taxon>Bacteria</taxon>
        <taxon>Pseudomonadati</taxon>
        <taxon>Thermomicrobiota</taxon>
        <taxon>Thermomicrobia</taxon>
        <taxon>Thermomicrobiales</taxon>
        <taxon>environmental samples</taxon>
    </lineage>
</organism>
<dbReference type="Pfam" id="PF13564">
    <property type="entry name" value="DoxX_2"/>
    <property type="match status" value="1"/>
</dbReference>
<accession>A0A6J4UU45</accession>